<evidence type="ECO:0000313" key="4">
    <source>
        <dbReference type="Proteomes" id="UP000553193"/>
    </source>
</evidence>
<dbReference type="AlphaFoldDB" id="A0A840AE83"/>
<name>A0A840AE83_9PROT</name>
<organism evidence="3 4">
    <name type="scientific">Roseococcus suduntuyensis</name>
    <dbReference type="NCBI Taxonomy" id="455361"/>
    <lineage>
        <taxon>Bacteria</taxon>
        <taxon>Pseudomonadati</taxon>
        <taxon>Pseudomonadota</taxon>
        <taxon>Alphaproteobacteria</taxon>
        <taxon>Acetobacterales</taxon>
        <taxon>Roseomonadaceae</taxon>
        <taxon>Roseococcus</taxon>
    </lineage>
</organism>
<accession>A0A840AE83</accession>
<keyword evidence="4" id="KW-1185">Reference proteome</keyword>
<feature type="chain" id="PRO_5032377485" description="Invasion protein IalB, involved in pathogenesis" evidence="2">
    <location>
        <begin position="21"/>
        <end position="203"/>
    </location>
</feature>
<dbReference type="RefSeq" id="WP_184385086.1">
    <property type="nucleotide sequence ID" value="NZ_JACIDJ010000005.1"/>
</dbReference>
<feature type="compositionally biased region" description="Basic and acidic residues" evidence="1">
    <location>
        <begin position="164"/>
        <end position="173"/>
    </location>
</feature>
<keyword evidence="2" id="KW-0732">Signal</keyword>
<sequence length="203" mass="22235">MRFRFLALLPLLLASPAAWGQPAEEVGPWRLACVTDRMTDRTTCILRHAEPVERSAVGPGLTLEIMDRQGMLVPAVTARDLSFDSAMRGVLAFTGTAQLRFDSHTMLELPCGLEGRNLICTPRRGEAERAAAELLTSRRALVRMSGLGSNTSAGTEPAELPLSRTREATEALRRRQPAGTAPPPEPPGFDLRDWLGRLQRLIP</sequence>
<proteinExistence type="predicted"/>
<protein>
    <recommendedName>
        <fullName evidence="5">Invasion protein IalB, involved in pathogenesis</fullName>
    </recommendedName>
</protein>
<dbReference type="EMBL" id="JACIDJ010000005">
    <property type="protein sequence ID" value="MBB3899377.1"/>
    <property type="molecule type" value="Genomic_DNA"/>
</dbReference>
<gene>
    <name evidence="3" type="ORF">GGQ83_002829</name>
</gene>
<dbReference type="Proteomes" id="UP000553193">
    <property type="component" value="Unassembled WGS sequence"/>
</dbReference>
<comment type="caution">
    <text evidence="3">The sequence shown here is derived from an EMBL/GenBank/DDBJ whole genome shotgun (WGS) entry which is preliminary data.</text>
</comment>
<feature type="signal peptide" evidence="2">
    <location>
        <begin position="1"/>
        <end position="20"/>
    </location>
</feature>
<reference evidence="3 4" key="1">
    <citation type="submission" date="2020-08" db="EMBL/GenBank/DDBJ databases">
        <title>Genomic Encyclopedia of Type Strains, Phase IV (KMG-IV): sequencing the most valuable type-strain genomes for metagenomic binning, comparative biology and taxonomic classification.</title>
        <authorList>
            <person name="Goeker M."/>
        </authorList>
    </citation>
    <scope>NUCLEOTIDE SEQUENCE [LARGE SCALE GENOMIC DNA]</scope>
    <source>
        <strain evidence="3 4">DSM 19979</strain>
    </source>
</reference>
<evidence type="ECO:0000313" key="3">
    <source>
        <dbReference type="EMBL" id="MBB3899377.1"/>
    </source>
</evidence>
<evidence type="ECO:0008006" key="5">
    <source>
        <dbReference type="Google" id="ProtNLM"/>
    </source>
</evidence>
<evidence type="ECO:0000256" key="1">
    <source>
        <dbReference type="SAM" id="MobiDB-lite"/>
    </source>
</evidence>
<evidence type="ECO:0000256" key="2">
    <source>
        <dbReference type="SAM" id="SignalP"/>
    </source>
</evidence>
<feature type="region of interest" description="Disordered" evidence="1">
    <location>
        <begin position="146"/>
        <end position="192"/>
    </location>
</feature>